<dbReference type="InterPro" id="IPR025166">
    <property type="entry name" value="Integrase_DNA_bind_dom"/>
</dbReference>
<dbReference type="GO" id="GO:0015074">
    <property type="term" value="P:DNA integration"/>
    <property type="evidence" value="ECO:0007669"/>
    <property type="project" value="UniProtKB-KW"/>
</dbReference>
<feature type="non-terminal residue" evidence="5">
    <location>
        <position position="148"/>
    </location>
</feature>
<dbReference type="PANTHER" id="PTHR30629:SF2">
    <property type="entry name" value="PROPHAGE INTEGRASE INTS-RELATED"/>
    <property type="match status" value="1"/>
</dbReference>
<organism evidence="5 6">
    <name type="scientific">Escherichia coli</name>
    <dbReference type="NCBI Taxonomy" id="562"/>
    <lineage>
        <taxon>Bacteria</taxon>
        <taxon>Pseudomonadati</taxon>
        <taxon>Pseudomonadota</taxon>
        <taxon>Gammaproteobacteria</taxon>
        <taxon>Enterobacterales</taxon>
        <taxon>Enterobacteriaceae</taxon>
        <taxon>Escherichia</taxon>
    </lineage>
</organism>
<feature type="domain" description="Integrase DNA-binding" evidence="4">
    <location>
        <begin position="3"/>
        <end position="90"/>
    </location>
</feature>
<dbReference type="Gene3D" id="1.10.150.130">
    <property type="match status" value="1"/>
</dbReference>
<dbReference type="Pfam" id="PF13356">
    <property type="entry name" value="Arm-DNA-bind_3"/>
    <property type="match status" value="1"/>
</dbReference>
<evidence type="ECO:0000256" key="2">
    <source>
        <dbReference type="ARBA" id="ARBA00022908"/>
    </source>
</evidence>
<evidence type="ECO:0000256" key="3">
    <source>
        <dbReference type="ARBA" id="ARBA00023125"/>
    </source>
</evidence>
<protein>
    <submittedName>
        <fullName evidence="5">DUF4102 domain-containing protein</fullName>
    </submittedName>
</protein>
<sequence length="148" mass="16951">MALSDAWLRSVVGKERDKVLVKSDRDGLSVRVSPKGRVVFQYRYQWAGKGERLDIGTYPATGLKEAREEVIRLRGELESNRNPRLVKQAEKRKATEAMTVESVIRAWYEAYCVKNKKGSEQILRSFELHLVSKIGNIPHDAATLHDWL</sequence>
<accession>A0AAP1RCH7</accession>
<dbReference type="Proteomes" id="UP000640866">
    <property type="component" value="Unassembled WGS sequence"/>
</dbReference>
<dbReference type="AlphaFoldDB" id="A0AAP1RCH7"/>
<dbReference type="GO" id="GO:0003677">
    <property type="term" value="F:DNA binding"/>
    <property type="evidence" value="ECO:0007669"/>
    <property type="project" value="UniProtKB-KW"/>
</dbReference>
<proteinExistence type="inferred from homology"/>
<dbReference type="EMBL" id="JACZOI010000845">
    <property type="protein sequence ID" value="MBE0981415.1"/>
    <property type="molecule type" value="Genomic_DNA"/>
</dbReference>
<evidence type="ECO:0000313" key="5">
    <source>
        <dbReference type="EMBL" id="MBE0981415.1"/>
    </source>
</evidence>
<keyword evidence="3" id="KW-0238">DNA-binding</keyword>
<dbReference type="InterPro" id="IPR050808">
    <property type="entry name" value="Phage_Integrase"/>
</dbReference>
<comment type="caution">
    <text evidence="5">The sequence shown here is derived from an EMBL/GenBank/DDBJ whole genome shotgun (WGS) entry which is preliminary data.</text>
</comment>
<comment type="similarity">
    <text evidence="1">Belongs to the 'phage' integrase family.</text>
</comment>
<dbReference type="RefSeq" id="WP_192525634.1">
    <property type="nucleotide sequence ID" value="NZ_JACZOI010000845.1"/>
</dbReference>
<gene>
    <name evidence="5" type="ORF">IH772_30600</name>
</gene>
<dbReference type="PANTHER" id="PTHR30629">
    <property type="entry name" value="PROPHAGE INTEGRASE"/>
    <property type="match status" value="1"/>
</dbReference>
<dbReference type="InterPro" id="IPR010998">
    <property type="entry name" value="Integrase_recombinase_N"/>
</dbReference>
<name>A0AAP1RCH7_ECOLX</name>
<dbReference type="Gene3D" id="3.30.160.390">
    <property type="entry name" value="Integrase, DNA-binding domain"/>
    <property type="match status" value="1"/>
</dbReference>
<keyword evidence="2" id="KW-0229">DNA integration</keyword>
<evidence type="ECO:0000259" key="4">
    <source>
        <dbReference type="Pfam" id="PF13356"/>
    </source>
</evidence>
<dbReference type="InterPro" id="IPR038488">
    <property type="entry name" value="Integrase_DNA-bd_sf"/>
</dbReference>
<evidence type="ECO:0000256" key="1">
    <source>
        <dbReference type="ARBA" id="ARBA00008857"/>
    </source>
</evidence>
<reference evidence="5" key="1">
    <citation type="submission" date="2020-09" db="EMBL/GenBank/DDBJ databases">
        <title>Emerging polyconal dissemination of OXA-244-producing E. coli in France.</title>
        <authorList>
            <person name="Emeraud C."/>
            <person name="Girlich D."/>
            <person name="Bonnin R.A."/>
            <person name="Jousset A.B."/>
            <person name="Naas T."/>
            <person name="Dortet L."/>
        </authorList>
    </citation>
    <scope>NUCLEOTIDE SEQUENCE</scope>
    <source>
        <strain evidence="5">225E3</strain>
    </source>
</reference>
<evidence type="ECO:0000313" key="6">
    <source>
        <dbReference type="Proteomes" id="UP000640866"/>
    </source>
</evidence>